<dbReference type="AlphaFoldDB" id="A0A4R6C1D3"/>
<evidence type="ECO:0000313" key="2">
    <source>
        <dbReference type="Proteomes" id="UP000294843"/>
    </source>
</evidence>
<protein>
    <recommendedName>
        <fullName evidence="3">NERD domain-containing protein</fullName>
    </recommendedName>
</protein>
<dbReference type="RefSeq" id="WP_133451178.1">
    <property type="nucleotide sequence ID" value="NZ_SCWF01000002.1"/>
</dbReference>
<sequence>MIIKKRTYPALARLEALRHRSTLSDEELNMLQSLTHQKLIEEQFETFLTPEITAQVDIIWHYTYQDYHRTIGLNVILVESDTIHLLKLNSYQGIHTLNDQGMLTAFFTGRVHEDLAQLMSVKLGLQYLLDRSLNIEIRAVCLSPDFELNALSHSSMILTAATLPAYLAQMTAPKLNLAPSTIQLAETTDAPYQVKAGVKNGLRCPHCDQLSEFNYHHHLILCLKCREISQLDQAFIRAAHEYMSLFPENRLTKDIMYKWCNKKIPAAKVASLLKKHFHTAGKTKGTYYLLEN</sequence>
<dbReference type="OrthoDB" id="2164794at2"/>
<comment type="caution">
    <text evidence="1">The sequence shown here is derived from an EMBL/GenBank/DDBJ whole genome shotgun (WGS) entry which is preliminary data.</text>
</comment>
<evidence type="ECO:0000313" key="1">
    <source>
        <dbReference type="EMBL" id="TDM14983.1"/>
    </source>
</evidence>
<gene>
    <name evidence="1" type="ORF">ERX55_03315</name>
</gene>
<name>A0A4R6C1D3_9STAP</name>
<dbReference type="Proteomes" id="UP000294843">
    <property type="component" value="Unassembled WGS sequence"/>
</dbReference>
<proteinExistence type="predicted"/>
<organism evidence="1 2">
    <name type="scientific">Macrococcus bovicus</name>
    <dbReference type="NCBI Taxonomy" id="69968"/>
    <lineage>
        <taxon>Bacteria</taxon>
        <taxon>Bacillati</taxon>
        <taxon>Bacillota</taxon>
        <taxon>Bacilli</taxon>
        <taxon>Bacillales</taxon>
        <taxon>Staphylococcaceae</taxon>
        <taxon>Macrococcus</taxon>
    </lineage>
</organism>
<accession>A0A4R6C1D3</accession>
<evidence type="ECO:0008006" key="3">
    <source>
        <dbReference type="Google" id="ProtNLM"/>
    </source>
</evidence>
<keyword evidence="2" id="KW-1185">Reference proteome</keyword>
<dbReference type="EMBL" id="SCWF01000002">
    <property type="protein sequence ID" value="TDM14983.1"/>
    <property type="molecule type" value="Genomic_DNA"/>
</dbReference>
<reference evidence="1 2" key="1">
    <citation type="submission" date="2019-01" db="EMBL/GenBank/DDBJ databases">
        <title>Draft genome sequences of the type strains of six Macrococcus species.</title>
        <authorList>
            <person name="Mazhar S."/>
            <person name="Altermann E."/>
            <person name="Hill C."/>
            <person name="Mcauliffe O."/>
        </authorList>
    </citation>
    <scope>NUCLEOTIDE SEQUENCE [LARGE SCALE GENOMIC DNA]</scope>
    <source>
        <strain evidence="1 2">ATCC 51825</strain>
    </source>
</reference>